<reference evidence="2 3" key="1">
    <citation type="journal article" date="2019" name="Commun. Biol.">
        <title>The bagworm genome reveals a unique fibroin gene that provides high tensile strength.</title>
        <authorList>
            <person name="Kono N."/>
            <person name="Nakamura H."/>
            <person name="Ohtoshi R."/>
            <person name="Tomita M."/>
            <person name="Numata K."/>
            <person name="Arakawa K."/>
        </authorList>
    </citation>
    <scope>NUCLEOTIDE SEQUENCE [LARGE SCALE GENOMIC DNA]</scope>
</reference>
<feature type="signal peptide" evidence="1">
    <location>
        <begin position="1"/>
        <end position="34"/>
    </location>
</feature>
<evidence type="ECO:0000313" key="2">
    <source>
        <dbReference type="EMBL" id="GBP87298.1"/>
    </source>
</evidence>
<keyword evidence="1" id="KW-0732">Signal</keyword>
<sequence>MVASPAQVPVLTSGAETMLPVLLTVLALAAAARCGPVPDGAGGAGAAEERCDFECNARNFAALNWLRTIYCADITLSDPPPPVFLFYAIATLSWRTSQRQGFVRCAIYR</sequence>
<dbReference type="AlphaFoldDB" id="A0A4C1ZHM3"/>
<keyword evidence="3" id="KW-1185">Reference proteome</keyword>
<name>A0A4C1ZHM3_EUMVA</name>
<evidence type="ECO:0000313" key="3">
    <source>
        <dbReference type="Proteomes" id="UP000299102"/>
    </source>
</evidence>
<dbReference type="EMBL" id="BGZK01001850">
    <property type="protein sequence ID" value="GBP87298.1"/>
    <property type="molecule type" value="Genomic_DNA"/>
</dbReference>
<organism evidence="2 3">
    <name type="scientific">Eumeta variegata</name>
    <name type="common">Bagworm moth</name>
    <name type="synonym">Eumeta japonica</name>
    <dbReference type="NCBI Taxonomy" id="151549"/>
    <lineage>
        <taxon>Eukaryota</taxon>
        <taxon>Metazoa</taxon>
        <taxon>Ecdysozoa</taxon>
        <taxon>Arthropoda</taxon>
        <taxon>Hexapoda</taxon>
        <taxon>Insecta</taxon>
        <taxon>Pterygota</taxon>
        <taxon>Neoptera</taxon>
        <taxon>Endopterygota</taxon>
        <taxon>Lepidoptera</taxon>
        <taxon>Glossata</taxon>
        <taxon>Ditrysia</taxon>
        <taxon>Tineoidea</taxon>
        <taxon>Psychidae</taxon>
        <taxon>Oiketicinae</taxon>
        <taxon>Eumeta</taxon>
    </lineage>
</organism>
<comment type="caution">
    <text evidence="2">The sequence shown here is derived from an EMBL/GenBank/DDBJ whole genome shotgun (WGS) entry which is preliminary data.</text>
</comment>
<proteinExistence type="predicted"/>
<feature type="chain" id="PRO_5020036194" evidence="1">
    <location>
        <begin position="35"/>
        <end position="109"/>
    </location>
</feature>
<gene>
    <name evidence="2" type="ORF">EVAR_86881_1</name>
</gene>
<protein>
    <submittedName>
        <fullName evidence="2">Uncharacterized protein</fullName>
    </submittedName>
</protein>
<dbReference type="Proteomes" id="UP000299102">
    <property type="component" value="Unassembled WGS sequence"/>
</dbReference>
<evidence type="ECO:0000256" key="1">
    <source>
        <dbReference type="SAM" id="SignalP"/>
    </source>
</evidence>
<accession>A0A4C1ZHM3</accession>